<comment type="caution">
    <text evidence="2">The sequence shown here is derived from an EMBL/GenBank/DDBJ whole genome shotgun (WGS) entry which is preliminary data.</text>
</comment>
<gene>
    <name evidence="2" type="ORF">ALQ64_03789</name>
</gene>
<dbReference type="Proteomes" id="UP000281372">
    <property type="component" value="Unassembled WGS sequence"/>
</dbReference>
<feature type="domain" description="DUF4123" evidence="1">
    <location>
        <begin position="48"/>
        <end position="158"/>
    </location>
</feature>
<accession>A0A3M3LU53</accession>
<reference evidence="2 3" key="1">
    <citation type="submission" date="2018-08" db="EMBL/GenBank/DDBJ databases">
        <title>Recombination of ecologically and evolutionarily significant loci maintains genetic cohesion in the Pseudomonas syringae species complex.</title>
        <authorList>
            <person name="Dillon M."/>
            <person name="Thakur S."/>
            <person name="Almeida R.N.D."/>
            <person name="Weir B.S."/>
            <person name="Guttman D.S."/>
        </authorList>
    </citation>
    <scope>NUCLEOTIDE SEQUENCE [LARGE SCALE GENOMIC DNA]</scope>
    <source>
        <strain evidence="2 3">ICMP 2821</strain>
    </source>
</reference>
<dbReference type="InterPro" id="IPR025391">
    <property type="entry name" value="DUF4123"/>
</dbReference>
<protein>
    <recommendedName>
        <fullName evidence="1">DUF4123 domain-containing protein</fullName>
    </recommendedName>
</protein>
<dbReference type="AlphaFoldDB" id="A0A3M3LU53"/>
<dbReference type="Pfam" id="PF13503">
    <property type="entry name" value="DUF4123"/>
    <property type="match status" value="1"/>
</dbReference>
<evidence type="ECO:0000313" key="2">
    <source>
        <dbReference type="EMBL" id="RMN38684.1"/>
    </source>
</evidence>
<sequence>MSVSLKSFRRIEHASRTAEYPRLLLRRSALMSEFESGPRDLPWSKNAYLLLNAINLLQLRRKLFDWNPDPIYTMLFVQTRFRELLDHSPALIQINGPYDPAFSSFLTHTRDEWGLLLFSDANHTTVASHLRWLVFVDLPAGKSCHLNLSDPPVANALFGLHPEHTDNRLFGPIEQVYAADVVTERWVHHTRHGEPAVHDQKILYRMNSRQIEAMGDVAFRLMVISLDRHLRTFFPACLNSSDLKSRYDHVHALAVTAYEAGFNSEVDIFHYANVVCFLAGQPADAHLDIRMLMTERSSLTPSQRIQQANWLTVERSREQHGAARP</sequence>
<evidence type="ECO:0000259" key="1">
    <source>
        <dbReference type="Pfam" id="PF13503"/>
    </source>
</evidence>
<evidence type="ECO:0000313" key="3">
    <source>
        <dbReference type="Proteomes" id="UP000281372"/>
    </source>
</evidence>
<dbReference type="EMBL" id="RBOW01000152">
    <property type="protein sequence ID" value="RMN38684.1"/>
    <property type="molecule type" value="Genomic_DNA"/>
</dbReference>
<proteinExistence type="predicted"/>
<name>A0A3M3LU53_PSECA</name>
<organism evidence="2 3">
    <name type="scientific">Pseudomonas cannabina</name>
    <dbReference type="NCBI Taxonomy" id="86840"/>
    <lineage>
        <taxon>Bacteria</taxon>
        <taxon>Pseudomonadati</taxon>
        <taxon>Pseudomonadota</taxon>
        <taxon>Gammaproteobacteria</taxon>
        <taxon>Pseudomonadales</taxon>
        <taxon>Pseudomonadaceae</taxon>
        <taxon>Pseudomonas</taxon>
    </lineage>
</organism>